<feature type="transmembrane region" description="Helical" evidence="1">
    <location>
        <begin position="21"/>
        <end position="45"/>
    </location>
</feature>
<feature type="transmembrane region" description="Helical" evidence="1">
    <location>
        <begin position="138"/>
        <end position="157"/>
    </location>
</feature>
<proteinExistence type="predicted"/>
<organism evidence="2 3">
    <name type="scientific">Paenibacillus allorhizosphaerae</name>
    <dbReference type="NCBI Taxonomy" id="2849866"/>
    <lineage>
        <taxon>Bacteria</taxon>
        <taxon>Bacillati</taxon>
        <taxon>Bacillota</taxon>
        <taxon>Bacilli</taxon>
        <taxon>Bacillales</taxon>
        <taxon>Paenibacillaceae</taxon>
        <taxon>Paenibacillus</taxon>
    </lineage>
</organism>
<comment type="caution">
    <text evidence="2">The sequence shown here is derived from an EMBL/GenBank/DDBJ whole genome shotgun (WGS) entry which is preliminary data.</text>
</comment>
<evidence type="ECO:0000313" key="2">
    <source>
        <dbReference type="EMBL" id="CAG7631193.1"/>
    </source>
</evidence>
<dbReference type="RefSeq" id="WP_329958212.1">
    <property type="nucleotide sequence ID" value="NZ_CAJVCE010000004.1"/>
</dbReference>
<dbReference type="Proteomes" id="UP000730618">
    <property type="component" value="Unassembled WGS sequence"/>
</dbReference>
<evidence type="ECO:0000256" key="1">
    <source>
        <dbReference type="SAM" id="Phobius"/>
    </source>
</evidence>
<keyword evidence="3" id="KW-1185">Reference proteome</keyword>
<keyword evidence="1" id="KW-1133">Transmembrane helix</keyword>
<gene>
    <name evidence="2" type="ORF">PAECIP111802_01719</name>
</gene>
<reference evidence="2 3" key="1">
    <citation type="submission" date="2021-06" db="EMBL/GenBank/DDBJ databases">
        <authorList>
            <person name="Criscuolo A."/>
        </authorList>
    </citation>
    <scope>NUCLEOTIDE SEQUENCE [LARGE SCALE GENOMIC DNA]</scope>
    <source>
        <strain evidence="3">CIP 111802</strain>
    </source>
</reference>
<evidence type="ECO:0000313" key="3">
    <source>
        <dbReference type="Proteomes" id="UP000730618"/>
    </source>
</evidence>
<dbReference type="InterPro" id="IPR048147">
    <property type="entry name" value="CBO0543-like"/>
</dbReference>
<keyword evidence="1" id="KW-0812">Transmembrane</keyword>
<protein>
    <submittedName>
        <fullName evidence="2">Uncharacterized protein</fullName>
    </submittedName>
</protein>
<name>A0ABM8VEH1_9BACL</name>
<feature type="transmembrane region" description="Helical" evidence="1">
    <location>
        <begin position="57"/>
        <end position="75"/>
    </location>
</feature>
<accession>A0ABM8VEH1</accession>
<feature type="transmembrane region" description="Helical" evidence="1">
    <location>
        <begin position="87"/>
        <end position="108"/>
    </location>
</feature>
<dbReference type="EMBL" id="CAJVCE010000004">
    <property type="protein sequence ID" value="CAG7631193.1"/>
    <property type="molecule type" value="Genomic_DNA"/>
</dbReference>
<sequence>MSLIALFRSRAWKQASRFHSTVLYMIAGNLLYFFLTSGYLLWSFVPDLHLIPAITELLYTFIVFPCTVMQFLADFPESKKGQMLRYMKWVGIYALMEAIYAWSGRIVYAHGWGWWWSLGFDLMMFPMLLLHCRKPGTAYVVSAFIIVALLLIFRVPIWKISMYNT</sequence>
<dbReference type="NCBIfam" id="NF041644">
    <property type="entry name" value="CBO0543_fam"/>
    <property type="match status" value="1"/>
</dbReference>
<keyword evidence="1" id="KW-0472">Membrane</keyword>